<keyword evidence="12" id="KW-0539">Nucleus</keyword>
<dbReference type="GO" id="GO:0005634">
    <property type="term" value="C:nucleus"/>
    <property type="evidence" value="ECO:0007669"/>
    <property type="project" value="UniProtKB-SubCell"/>
</dbReference>
<evidence type="ECO:0000256" key="7">
    <source>
        <dbReference type="ARBA" id="ARBA00022490"/>
    </source>
</evidence>
<keyword evidence="11 13" id="KW-0067">ATP-binding</keyword>
<comment type="similarity">
    <text evidence="4">Belongs to the IPK1 type 2 family.</text>
</comment>
<keyword evidence="9 13" id="KW-0547">Nucleotide-binding</keyword>
<evidence type="ECO:0000256" key="13">
    <source>
        <dbReference type="RuleBase" id="RU364126"/>
    </source>
</evidence>
<evidence type="ECO:0000256" key="11">
    <source>
        <dbReference type="ARBA" id="ARBA00022840"/>
    </source>
</evidence>
<keyword evidence="7" id="KW-0963">Cytoplasm</keyword>
<dbReference type="PANTHER" id="PTHR14456">
    <property type="entry name" value="INOSITOL POLYPHOSPHATE KINASE 1"/>
    <property type="match status" value="1"/>
</dbReference>
<dbReference type="GO" id="GO:0032958">
    <property type="term" value="P:inositol phosphate biosynthetic process"/>
    <property type="evidence" value="ECO:0007669"/>
    <property type="project" value="TreeGrafter"/>
</dbReference>
<dbReference type="GO" id="GO:0005737">
    <property type="term" value="C:cytoplasm"/>
    <property type="evidence" value="ECO:0007669"/>
    <property type="project" value="UniProtKB-SubCell"/>
</dbReference>
<evidence type="ECO:0000256" key="4">
    <source>
        <dbReference type="ARBA" id="ARBA00007229"/>
    </source>
</evidence>
<comment type="caution">
    <text evidence="14">The sequence shown here is derived from an EMBL/GenBank/DDBJ whole genome shotgun (WGS) entry which is preliminary data.</text>
</comment>
<evidence type="ECO:0000256" key="8">
    <source>
        <dbReference type="ARBA" id="ARBA00022679"/>
    </source>
</evidence>
<accession>A0A401S590</accession>
<comment type="domain">
    <text evidence="13">The EXKPK motif is conserved in inositol-pentakisphosphate 2-kinases of both family 1 and 2.</text>
</comment>
<reference evidence="14 15" key="1">
    <citation type="journal article" date="2018" name="Nat. Ecol. Evol.">
        <title>Shark genomes provide insights into elasmobranch evolution and the origin of vertebrates.</title>
        <authorList>
            <person name="Hara Y"/>
            <person name="Yamaguchi K"/>
            <person name="Onimaru K"/>
            <person name="Kadota M"/>
            <person name="Koyanagi M"/>
            <person name="Keeley SD"/>
            <person name="Tatsumi K"/>
            <person name="Tanaka K"/>
            <person name="Motone F"/>
            <person name="Kageyama Y"/>
            <person name="Nozu R"/>
            <person name="Adachi N"/>
            <person name="Nishimura O"/>
            <person name="Nakagawa R"/>
            <person name="Tanegashima C"/>
            <person name="Kiyatake I"/>
            <person name="Matsumoto R"/>
            <person name="Murakumo K"/>
            <person name="Nishida K"/>
            <person name="Terakita A"/>
            <person name="Kuratani S"/>
            <person name="Sato K"/>
            <person name="Hyodo S Kuraku.S."/>
        </authorList>
    </citation>
    <scope>NUCLEOTIDE SEQUENCE [LARGE SCALE GENOMIC DNA]</scope>
</reference>
<comment type="subcellular location">
    <subcellularLocation>
        <location evidence="3">Cytoplasm</location>
    </subcellularLocation>
    <subcellularLocation>
        <location evidence="2">Nucleus</location>
    </subcellularLocation>
</comment>
<keyword evidence="8 13" id="KW-0808">Transferase</keyword>
<dbReference type="Pfam" id="PF06090">
    <property type="entry name" value="Ins_P5_2-kin"/>
    <property type="match status" value="1"/>
</dbReference>
<dbReference type="OMA" id="HRQHCIV"/>
<dbReference type="OrthoDB" id="272370at2759"/>
<evidence type="ECO:0000256" key="2">
    <source>
        <dbReference type="ARBA" id="ARBA00004123"/>
    </source>
</evidence>
<dbReference type="InterPro" id="IPR043001">
    <property type="entry name" value="IP5_2-K_N_lobe"/>
</dbReference>
<gene>
    <name evidence="14" type="ORF">chiPu_0003974</name>
</gene>
<dbReference type="EMBL" id="BEZZ01000090">
    <property type="protein sequence ID" value="GCC25563.1"/>
    <property type="molecule type" value="Genomic_DNA"/>
</dbReference>
<keyword evidence="15" id="KW-1185">Reference proteome</keyword>
<evidence type="ECO:0000256" key="1">
    <source>
        <dbReference type="ARBA" id="ARBA00001774"/>
    </source>
</evidence>
<dbReference type="Gene3D" id="3.30.200.110">
    <property type="entry name" value="Inositol-pentakisphosphate 2-kinase, N-lobe"/>
    <property type="match status" value="1"/>
</dbReference>
<dbReference type="InterPro" id="IPR009286">
    <property type="entry name" value="Ins_P5_2-kin"/>
</dbReference>
<name>A0A401S590_CHIPU</name>
<evidence type="ECO:0000256" key="3">
    <source>
        <dbReference type="ARBA" id="ARBA00004496"/>
    </source>
</evidence>
<comment type="catalytic activity">
    <reaction evidence="1 13">
        <text>1D-myo-inositol 1,3,4,5,6-pentakisphosphate + ATP = 1D-myo-inositol hexakisphosphate + ADP + H(+)</text>
        <dbReference type="Rhea" id="RHEA:20313"/>
        <dbReference type="ChEBI" id="CHEBI:15378"/>
        <dbReference type="ChEBI" id="CHEBI:30616"/>
        <dbReference type="ChEBI" id="CHEBI:57733"/>
        <dbReference type="ChEBI" id="CHEBI:58130"/>
        <dbReference type="ChEBI" id="CHEBI:456216"/>
        <dbReference type="EC" id="2.7.1.158"/>
    </reaction>
</comment>
<evidence type="ECO:0000313" key="14">
    <source>
        <dbReference type="EMBL" id="GCC25563.1"/>
    </source>
</evidence>
<sequence>MGTVMEVKYLDANEWKYHGEGNRSLVVSHVQHCQVLRFLKFPNERSQPNQALEEAPRRLRNIVDFSKHVMKLLLGDTFVQPGEVIQLPLDFVRQLAMKIQPERPGSRCNKVMDAFSGYALCLPDLTKFQTCHRIEKRPPLCIEIKPKCGFIPFSTHITKDVKHRVCRYCMHQHLKVANGKWKRISKYCPLDLFSGNKQRMYIALKSLLQEPQNNLKIFKNGELIFGCKDDQDCLMDLNELANHLKAYFFPANGVVSGPQCTRTVISELIHVITIALVSNINNCKPGDMKRIIVSEERSHCEASHFCKEVLRNGIHVVENSGLPRGCVLSRILQVQMLDMMDIDGIYPLYLRVQQHIEEFPTDRTRLHLDGPYNESFYESLSDSHSQDDETVDYAAQKIHQYRVATTAKDCSVMIALSPCPLEEWPEPSPIIQTSRACFVYSVSILDLDPKPYENIAHQYKLDGKIINFYLQNTRAKKDLATQKFYKENEECTLFFHSV</sequence>
<evidence type="ECO:0000256" key="12">
    <source>
        <dbReference type="ARBA" id="ARBA00023242"/>
    </source>
</evidence>
<dbReference type="EC" id="2.7.1.158" evidence="5 13"/>
<comment type="function">
    <text evidence="13">Phosphorylates Ins(1,3,4,5,6)P5 at position 2 to form Ins(1,2,3,4,5,6)P6 (InsP6 or phytate).</text>
</comment>
<dbReference type="Proteomes" id="UP000287033">
    <property type="component" value="Unassembled WGS sequence"/>
</dbReference>
<dbReference type="STRING" id="137246.A0A401S590"/>
<evidence type="ECO:0000256" key="6">
    <source>
        <dbReference type="ARBA" id="ARBA00014846"/>
    </source>
</evidence>
<dbReference type="AlphaFoldDB" id="A0A401S590"/>
<dbReference type="GO" id="GO:0035299">
    <property type="term" value="F:inositol-1,3,4,5,6-pentakisphosphate 2-kinase activity"/>
    <property type="evidence" value="ECO:0007669"/>
    <property type="project" value="UniProtKB-EC"/>
</dbReference>
<dbReference type="GO" id="GO:0005524">
    <property type="term" value="F:ATP binding"/>
    <property type="evidence" value="ECO:0007669"/>
    <property type="project" value="UniProtKB-KW"/>
</dbReference>
<evidence type="ECO:0000256" key="5">
    <source>
        <dbReference type="ARBA" id="ARBA00012023"/>
    </source>
</evidence>
<keyword evidence="10 13" id="KW-0418">Kinase</keyword>
<protein>
    <recommendedName>
        <fullName evidence="6 13">Inositol-pentakisphosphate 2-kinase</fullName>
        <ecNumber evidence="5 13">2.7.1.158</ecNumber>
    </recommendedName>
</protein>
<organism evidence="14 15">
    <name type="scientific">Chiloscyllium punctatum</name>
    <name type="common">Brownbanded bambooshark</name>
    <name type="synonym">Hemiscyllium punctatum</name>
    <dbReference type="NCBI Taxonomy" id="137246"/>
    <lineage>
        <taxon>Eukaryota</taxon>
        <taxon>Metazoa</taxon>
        <taxon>Chordata</taxon>
        <taxon>Craniata</taxon>
        <taxon>Vertebrata</taxon>
        <taxon>Chondrichthyes</taxon>
        <taxon>Elasmobranchii</taxon>
        <taxon>Galeomorphii</taxon>
        <taxon>Galeoidea</taxon>
        <taxon>Orectolobiformes</taxon>
        <taxon>Hemiscylliidae</taxon>
        <taxon>Chiloscyllium</taxon>
    </lineage>
</organism>
<evidence type="ECO:0000313" key="15">
    <source>
        <dbReference type="Proteomes" id="UP000287033"/>
    </source>
</evidence>
<dbReference type="PANTHER" id="PTHR14456:SF2">
    <property type="entry name" value="INOSITOL-PENTAKISPHOSPHATE 2-KINASE"/>
    <property type="match status" value="1"/>
</dbReference>
<proteinExistence type="inferred from homology"/>
<evidence type="ECO:0000256" key="9">
    <source>
        <dbReference type="ARBA" id="ARBA00022741"/>
    </source>
</evidence>
<evidence type="ECO:0000256" key="10">
    <source>
        <dbReference type="ARBA" id="ARBA00022777"/>
    </source>
</evidence>
<dbReference type="FunFam" id="3.30.200.110:FF:000001">
    <property type="entry name" value="Inositol-pentakisphosphate 2-kinase"/>
    <property type="match status" value="1"/>
</dbReference>